<dbReference type="HAMAP" id="MF_00034">
    <property type="entry name" value="RuvC"/>
    <property type="match status" value="1"/>
</dbReference>
<protein>
    <submittedName>
        <fullName evidence="12">Uncharacterized protein</fullName>
    </submittedName>
</protein>
<dbReference type="FunFam" id="3.30.420.10:FF:000002">
    <property type="entry name" value="Crossover junction endodeoxyribonuclease RuvC"/>
    <property type="match status" value="1"/>
</dbReference>
<keyword evidence="7" id="KW-0378">Hydrolase</keyword>
<keyword evidence="8" id="KW-0460">Magnesium</keyword>
<reference evidence="12" key="1">
    <citation type="journal article" date="2014" name="Front. Microbiol.">
        <title>High frequency of phylogenetically diverse reductive dehalogenase-homologous genes in deep subseafloor sedimentary metagenomes.</title>
        <authorList>
            <person name="Kawai M."/>
            <person name="Futagami T."/>
            <person name="Toyoda A."/>
            <person name="Takaki Y."/>
            <person name="Nishi S."/>
            <person name="Hori S."/>
            <person name="Arai W."/>
            <person name="Tsubouchi T."/>
            <person name="Morono Y."/>
            <person name="Uchiyama I."/>
            <person name="Ito T."/>
            <person name="Fujiyama A."/>
            <person name="Inagaki F."/>
            <person name="Takami H."/>
        </authorList>
    </citation>
    <scope>NUCLEOTIDE SEQUENCE</scope>
    <source>
        <strain evidence="12">Expedition CK06-06</strain>
    </source>
</reference>
<evidence type="ECO:0000256" key="10">
    <source>
        <dbReference type="ARBA" id="ARBA00023172"/>
    </source>
</evidence>
<sequence length="166" mass="17923">MMRILGIDPGTITMGYGVIESGENEAALVDCGALTSPLRSPIGERLSYLYNKLSEIILRYQPDAVAVEQPFVGKNVRSALAIGRAQAVAMLAAANIGIPTYEYTPAQIKQRITNYGASSKEQIQEMVRLRLGMSQVPQPNDAADALAVALCHLSETHLSNLLAEHQ</sequence>
<evidence type="ECO:0000256" key="6">
    <source>
        <dbReference type="ARBA" id="ARBA00022763"/>
    </source>
</evidence>
<dbReference type="CDD" id="cd16962">
    <property type="entry name" value="RuvC"/>
    <property type="match status" value="1"/>
</dbReference>
<proteinExistence type="inferred from homology"/>
<evidence type="ECO:0000256" key="4">
    <source>
        <dbReference type="ARBA" id="ARBA00022723"/>
    </source>
</evidence>
<keyword evidence="5" id="KW-0255">Endonuclease</keyword>
<evidence type="ECO:0000256" key="11">
    <source>
        <dbReference type="ARBA" id="ARBA00023204"/>
    </source>
</evidence>
<dbReference type="GO" id="GO:0046872">
    <property type="term" value="F:metal ion binding"/>
    <property type="evidence" value="ECO:0007669"/>
    <property type="project" value="UniProtKB-KW"/>
</dbReference>
<dbReference type="NCBIfam" id="NF000711">
    <property type="entry name" value="PRK00039.2-1"/>
    <property type="match status" value="1"/>
</dbReference>
<dbReference type="Gene3D" id="3.30.420.10">
    <property type="entry name" value="Ribonuclease H-like superfamily/Ribonuclease H"/>
    <property type="match status" value="1"/>
</dbReference>
<evidence type="ECO:0000256" key="7">
    <source>
        <dbReference type="ARBA" id="ARBA00022801"/>
    </source>
</evidence>
<dbReference type="Pfam" id="PF02075">
    <property type="entry name" value="RuvC"/>
    <property type="match status" value="1"/>
</dbReference>
<dbReference type="InterPro" id="IPR012337">
    <property type="entry name" value="RNaseH-like_sf"/>
</dbReference>
<keyword evidence="4" id="KW-0479">Metal-binding</keyword>
<evidence type="ECO:0000256" key="9">
    <source>
        <dbReference type="ARBA" id="ARBA00023125"/>
    </source>
</evidence>
<comment type="caution">
    <text evidence="12">The sequence shown here is derived from an EMBL/GenBank/DDBJ whole genome shotgun (WGS) entry which is preliminary data.</text>
</comment>
<dbReference type="InterPro" id="IPR002176">
    <property type="entry name" value="X-over_junc_endoDNase_RuvC"/>
</dbReference>
<dbReference type="PANTHER" id="PTHR30194">
    <property type="entry name" value="CROSSOVER JUNCTION ENDODEOXYRIBONUCLEASE RUVC"/>
    <property type="match status" value="1"/>
</dbReference>
<keyword evidence="6" id="KW-0227">DNA damage</keyword>
<dbReference type="GO" id="GO:0016787">
    <property type="term" value="F:hydrolase activity"/>
    <property type="evidence" value="ECO:0007669"/>
    <property type="project" value="UniProtKB-KW"/>
</dbReference>
<evidence type="ECO:0000256" key="1">
    <source>
        <dbReference type="ARBA" id="ARBA00009518"/>
    </source>
</evidence>
<keyword evidence="11" id="KW-0234">DNA repair</keyword>
<keyword evidence="9" id="KW-0238">DNA-binding</keyword>
<keyword evidence="2" id="KW-0963">Cytoplasm</keyword>
<evidence type="ECO:0000256" key="5">
    <source>
        <dbReference type="ARBA" id="ARBA00022759"/>
    </source>
</evidence>
<keyword evidence="10" id="KW-0233">DNA recombination</keyword>
<evidence type="ECO:0000256" key="2">
    <source>
        <dbReference type="ARBA" id="ARBA00022490"/>
    </source>
</evidence>
<gene>
    <name evidence="12" type="ORF">S12H4_02505</name>
</gene>
<dbReference type="GO" id="GO:0004520">
    <property type="term" value="F:DNA endonuclease activity"/>
    <property type="evidence" value="ECO:0007669"/>
    <property type="project" value="InterPro"/>
</dbReference>
<dbReference type="PRINTS" id="PR00696">
    <property type="entry name" value="RSOLVASERUVC"/>
</dbReference>
<dbReference type="NCBIfam" id="TIGR00228">
    <property type="entry name" value="ruvC"/>
    <property type="match status" value="1"/>
</dbReference>
<dbReference type="PANTHER" id="PTHR30194:SF3">
    <property type="entry name" value="CROSSOVER JUNCTION ENDODEOXYRIBONUCLEASE RUVC"/>
    <property type="match status" value="1"/>
</dbReference>
<keyword evidence="3" id="KW-0540">Nuclease</keyword>
<evidence type="ECO:0000256" key="3">
    <source>
        <dbReference type="ARBA" id="ARBA00022722"/>
    </source>
</evidence>
<dbReference type="InterPro" id="IPR036397">
    <property type="entry name" value="RNaseH_sf"/>
</dbReference>
<dbReference type="EMBL" id="BARW01000620">
    <property type="protein sequence ID" value="GAI66883.1"/>
    <property type="molecule type" value="Genomic_DNA"/>
</dbReference>
<evidence type="ECO:0000313" key="12">
    <source>
        <dbReference type="EMBL" id="GAI66883.1"/>
    </source>
</evidence>
<dbReference type="GO" id="GO:0003677">
    <property type="term" value="F:DNA binding"/>
    <property type="evidence" value="ECO:0007669"/>
    <property type="project" value="UniProtKB-KW"/>
</dbReference>
<dbReference type="GO" id="GO:0006281">
    <property type="term" value="P:DNA repair"/>
    <property type="evidence" value="ECO:0007669"/>
    <property type="project" value="UniProtKB-KW"/>
</dbReference>
<evidence type="ECO:0000256" key="8">
    <source>
        <dbReference type="ARBA" id="ARBA00022842"/>
    </source>
</evidence>
<dbReference type="GO" id="GO:0006310">
    <property type="term" value="P:DNA recombination"/>
    <property type="evidence" value="ECO:0007669"/>
    <property type="project" value="UniProtKB-KW"/>
</dbReference>
<comment type="similarity">
    <text evidence="1">Belongs to the RuvC family.</text>
</comment>
<organism evidence="12">
    <name type="scientific">marine sediment metagenome</name>
    <dbReference type="NCBI Taxonomy" id="412755"/>
    <lineage>
        <taxon>unclassified sequences</taxon>
        <taxon>metagenomes</taxon>
        <taxon>ecological metagenomes</taxon>
    </lineage>
</organism>
<dbReference type="AlphaFoldDB" id="X1QFA4"/>
<accession>X1QFA4</accession>
<dbReference type="SUPFAM" id="SSF53098">
    <property type="entry name" value="Ribonuclease H-like"/>
    <property type="match status" value="1"/>
</dbReference>
<name>X1QFA4_9ZZZZ</name>